<dbReference type="InterPro" id="IPR001374">
    <property type="entry name" value="R3H_dom"/>
</dbReference>
<dbReference type="CDD" id="cd02644">
    <property type="entry name" value="R3H_jag"/>
    <property type="match status" value="1"/>
</dbReference>
<dbReference type="Pfam" id="PF01424">
    <property type="entry name" value="R3H"/>
    <property type="match status" value="1"/>
</dbReference>
<feature type="domain" description="R3H" evidence="1">
    <location>
        <begin position="95"/>
        <end position="161"/>
    </location>
</feature>
<evidence type="ECO:0000313" key="2">
    <source>
        <dbReference type="EMBL" id="MBO0352182.1"/>
    </source>
</evidence>
<sequence length="163" mass="18877">MVSPTQSPMQRGQQWIEQLLKLLRIESSVTTQEQEDSFWLTIDEKNLTPEQIEILTGPDGEVLDAIQYLANTTLNIAQPTEVQASYTIELNQYRVRREEVLREMVAKAVQSVQESGEAYEMKGLSSAERRQVHNLLKDYEDLESFSRGQEPDRRLVVHRRETV</sequence>
<dbReference type="Proteomes" id="UP000664844">
    <property type="component" value="Unassembled WGS sequence"/>
</dbReference>
<dbReference type="InterPro" id="IPR034079">
    <property type="entry name" value="R3H_KhpB"/>
</dbReference>
<dbReference type="PANTHER" id="PTHR35800:SF1">
    <property type="entry name" value="RNA-BINDING PROTEIN KHPB"/>
    <property type="match status" value="1"/>
</dbReference>
<dbReference type="Gene3D" id="3.30.300.20">
    <property type="match status" value="1"/>
</dbReference>
<comment type="caution">
    <text evidence="2">The sequence shown here is derived from an EMBL/GenBank/DDBJ whole genome shotgun (WGS) entry which is preliminary data.</text>
</comment>
<dbReference type="EMBL" id="JAFLQW010000652">
    <property type="protein sequence ID" value="MBO0352182.1"/>
    <property type="molecule type" value="Genomic_DNA"/>
</dbReference>
<dbReference type="PROSITE" id="PS51061">
    <property type="entry name" value="R3H"/>
    <property type="match status" value="1"/>
</dbReference>
<dbReference type="InterPro" id="IPR015946">
    <property type="entry name" value="KH_dom-like_a/b"/>
</dbReference>
<dbReference type="RefSeq" id="WP_207090599.1">
    <property type="nucleotide sequence ID" value="NZ_JAFLQW010000652.1"/>
</dbReference>
<organism evidence="2 3">
    <name type="scientific">Phormidium pseudopriestleyi FRX01</name>
    <dbReference type="NCBI Taxonomy" id="1759528"/>
    <lineage>
        <taxon>Bacteria</taxon>
        <taxon>Bacillati</taxon>
        <taxon>Cyanobacteriota</taxon>
        <taxon>Cyanophyceae</taxon>
        <taxon>Oscillatoriophycideae</taxon>
        <taxon>Oscillatoriales</taxon>
        <taxon>Oscillatoriaceae</taxon>
        <taxon>Phormidium</taxon>
    </lineage>
</organism>
<keyword evidence="3" id="KW-1185">Reference proteome</keyword>
<accession>A0ABS3G0P5</accession>
<reference evidence="2 3" key="1">
    <citation type="submission" date="2021-03" db="EMBL/GenBank/DDBJ databases">
        <title>Metabolic Capacity of the Antarctic Cyanobacterium Phormidium pseudopriestleyi that Sustains Oxygenic Photosynthesis in the Presence of Hydrogen Sulfide.</title>
        <authorList>
            <person name="Lumian J.E."/>
            <person name="Jungblut A.D."/>
            <person name="Dillon M.L."/>
            <person name="Hawes I."/>
            <person name="Doran P.T."/>
            <person name="Mackey T.J."/>
            <person name="Dick G.J."/>
            <person name="Grettenberger C.L."/>
            <person name="Sumner D.Y."/>
        </authorList>
    </citation>
    <scope>NUCLEOTIDE SEQUENCE [LARGE SCALE GENOMIC DNA]</scope>
    <source>
        <strain evidence="2 3">FRX01</strain>
    </source>
</reference>
<evidence type="ECO:0000259" key="1">
    <source>
        <dbReference type="PROSITE" id="PS51061"/>
    </source>
</evidence>
<dbReference type="InterPro" id="IPR038008">
    <property type="entry name" value="Jag_KH"/>
</dbReference>
<dbReference type="SMART" id="SM00393">
    <property type="entry name" value="R3H"/>
    <property type="match status" value="1"/>
</dbReference>
<evidence type="ECO:0000313" key="3">
    <source>
        <dbReference type="Proteomes" id="UP000664844"/>
    </source>
</evidence>
<dbReference type="InterPro" id="IPR036867">
    <property type="entry name" value="R3H_dom_sf"/>
</dbReference>
<proteinExistence type="predicted"/>
<dbReference type="InterPro" id="IPR039247">
    <property type="entry name" value="KhpB"/>
</dbReference>
<gene>
    <name evidence="2" type="ORF">J0895_24490</name>
</gene>
<name>A0ABS3G0P5_9CYAN</name>
<protein>
    <submittedName>
        <fullName evidence="2">RNA-binding protein</fullName>
    </submittedName>
</protein>
<dbReference type="Gene3D" id="3.30.1370.50">
    <property type="entry name" value="R3H-like domain"/>
    <property type="match status" value="1"/>
</dbReference>
<dbReference type="SUPFAM" id="SSF82708">
    <property type="entry name" value="R3H domain"/>
    <property type="match status" value="1"/>
</dbReference>
<dbReference type="PANTHER" id="PTHR35800">
    <property type="entry name" value="PROTEIN JAG"/>
    <property type="match status" value="1"/>
</dbReference>
<dbReference type="CDD" id="cd02414">
    <property type="entry name" value="KH-II_Jag"/>
    <property type="match status" value="1"/>
</dbReference>